<dbReference type="PANTHER" id="PTHR23315:SF7">
    <property type="entry name" value="U-BOX DOMAIN-CONTAINING PROTEIN 4"/>
    <property type="match status" value="1"/>
</dbReference>
<keyword evidence="4" id="KW-1185">Reference proteome</keyword>
<feature type="repeat" description="ARM" evidence="1">
    <location>
        <begin position="2566"/>
        <end position="2597"/>
    </location>
</feature>
<feature type="repeat" description="ARM" evidence="1">
    <location>
        <begin position="2690"/>
        <end position="2732"/>
    </location>
</feature>
<dbReference type="OrthoDB" id="7537227at2759"/>
<feature type="repeat" description="ARM" evidence="1">
    <location>
        <begin position="2056"/>
        <end position="2098"/>
    </location>
</feature>
<dbReference type="SUPFAM" id="SSF48371">
    <property type="entry name" value="ARM repeat"/>
    <property type="match status" value="10"/>
</dbReference>
<dbReference type="PROSITE" id="PS50176">
    <property type="entry name" value="ARM_REPEAT"/>
    <property type="match status" value="17"/>
</dbReference>
<feature type="repeat" description="ARM" evidence="1">
    <location>
        <begin position="65"/>
        <end position="107"/>
    </location>
</feature>
<dbReference type="Gene3D" id="1.25.10.10">
    <property type="entry name" value="Leucine-rich Repeat Variant"/>
    <property type="match status" value="19"/>
</dbReference>
<proteinExistence type="predicted"/>
<organism evidence="3 4">
    <name type="scientific">Chrysochromulina tobinii</name>
    <dbReference type="NCBI Taxonomy" id="1460289"/>
    <lineage>
        <taxon>Eukaryota</taxon>
        <taxon>Haptista</taxon>
        <taxon>Haptophyta</taxon>
        <taxon>Prymnesiophyceae</taxon>
        <taxon>Prymnesiales</taxon>
        <taxon>Chrysochromulinaceae</taxon>
        <taxon>Chrysochromulina</taxon>
    </lineage>
</organism>
<feature type="compositionally biased region" description="Basic and acidic residues" evidence="2">
    <location>
        <begin position="1938"/>
        <end position="1955"/>
    </location>
</feature>
<dbReference type="EMBL" id="JWZX01003120">
    <property type="protein sequence ID" value="KOO24146.1"/>
    <property type="molecule type" value="Genomic_DNA"/>
</dbReference>
<feature type="repeat" description="ARM" evidence="1">
    <location>
        <begin position="981"/>
        <end position="1023"/>
    </location>
</feature>
<feature type="repeat" description="ARM" evidence="1">
    <location>
        <begin position="1064"/>
        <end position="1106"/>
    </location>
</feature>
<evidence type="ECO:0000313" key="3">
    <source>
        <dbReference type="EMBL" id="KOO24146.1"/>
    </source>
</evidence>
<dbReference type="PANTHER" id="PTHR23315">
    <property type="entry name" value="U BOX DOMAIN-CONTAINING"/>
    <property type="match status" value="1"/>
</dbReference>
<evidence type="ECO:0000256" key="1">
    <source>
        <dbReference type="PROSITE-ProRule" id="PRU00259"/>
    </source>
</evidence>
<protein>
    <submittedName>
        <fullName evidence="3">Arm repeat-containing protein containing family protein isoform 1</fullName>
    </submittedName>
</protein>
<feature type="repeat" description="ARM" evidence="1">
    <location>
        <begin position="1503"/>
        <end position="1545"/>
    </location>
</feature>
<feature type="repeat" description="ARM" evidence="1">
    <location>
        <begin position="2645"/>
        <end position="2691"/>
    </location>
</feature>
<reference evidence="4" key="1">
    <citation type="journal article" date="2015" name="PLoS Genet.">
        <title>Genome Sequence and Transcriptome Analyses of Chrysochromulina tobin: Metabolic Tools for Enhanced Algal Fitness in the Prominent Order Prymnesiales (Haptophyceae).</title>
        <authorList>
            <person name="Hovde B.T."/>
            <person name="Deodato C.R."/>
            <person name="Hunsperger H.M."/>
            <person name="Ryken S.A."/>
            <person name="Yost W."/>
            <person name="Jha R.K."/>
            <person name="Patterson J."/>
            <person name="Monnat R.J. Jr."/>
            <person name="Barlow S.B."/>
            <person name="Starkenburg S.R."/>
            <person name="Cattolico R.A."/>
        </authorList>
    </citation>
    <scope>NUCLEOTIDE SEQUENCE</scope>
    <source>
        <strain evidence="4">CCMP291</strain>
    </source>
</reference>
<dbReference type="InterPro" id="IPR011989">
    <property type="entry name" value="ARM-like"/>
</dbReference>
<feature type="repeat" description="ARM" evidence="1">
    <location>
        <begin position="647"/>
        <end position="690"/>
    </location>
</feature>
<sequence length="3005" mass="312531">MVRKGNTRITAQDIAKAGDVPTLIKDLVKKLSDPNSSIVEGGAAMLKSLAEQGHREHADALVTCGAVGPLVRVLSSGSTDAQTSACSALSEIAQHKVSHQAAIVEAGALLPLVKLLKTGSSKAQEQAASALAAIDDDIGHQRMLTDAGCITPLVAMIKGGSVVAQASAAKGLANIASFDKVAGQDAIAAAGAIQLLLNLLSVGKAQMPAAHALAQLARKNPAIQTEISAAGGIAPLLSLLNGVNTDAQVKAAAAIAEMSWHNKEVQDSVAKAGGISPLLSLVASRSPAAQARGMGALAQLAHDNRENQDFIARLGGVKIIIPHLGLSSSPDVQTQAAFALAEVSRSNHSIQTSIVDHGGISQLAGLIKNSQHAEVKSHVAGALWSMSEDPKIKISIAGASAIQPLVELLGLGEGLAVMHAAKALASIGFENQDNLIQITRLLIELLSLGTKDGQTRAVQVLQTIRAENPSSHQTIADAGEPEPVVDLLKAGIPEAKDYALWSLSLSICGPIQGVVASAGGVTPLIKQLDDYRVRNREEAAAALAKLAHNNDDTRSQITKEGGIKPLIRQLVPGPSSSELVRQNAAAALADLAVDTAARDEIVGMGGIRPLVLLLEDDGHHTKKFVSMALARLAKEHEATQTAIAEAGAIAPLVALLDGKEGLEAQEEAAGALFALADHERNRLGITEADGIGWLVMLLGCPNPRSREHAEGALVRLSIETSNRVQIIKKLVDMLQDSGNAAQEQAAAALANLARESEDNRKTIVDANGIVPLLALLDADRHSSPKAKENAVGALKQLCRRSKENQSQIARAGGIPKLAVKEMAKGNKKNQEAIAAEGAIAPLVAMLGSPSAQMQANAAGSAETKDQSASALWALSTDNAPNKDTIAKLGGIDPLVGLLITSDSEKSQMCIAGGLAALAFKHPDNRQLIAKRLVAVAKIGGIPPLIQCLQAASGKVQAYAAHAMFCLAQNNTTTQQLIAKSDAIPPLVALMKRSTPAAQEHATRAIWHLASQEENHPLIVEAGCFKPMVSMLAAEGDILPELSAFVMVRLAQSNAAVAMDIAETGGIKPLVKLLSHASPGAQKQAASALAEIALVSKTRDVIASAGGIEPLVHLMDSSTVGTPETAARAIAHISREDVDMEDEWIDPEDNSERARNIRKRRKALVEDIRPEDMINGCAARRAVIHTVGGLQRLIALLDSSNLFDNSIKTTEIKKKKTWIMPPHVIDEKDKGGGPLPPESTLRSAMQEHASAALADIAHDNFNMQDLIIGDGGIPPLLAFIRSGTPLGQEHGARAIWHLAEQNSNQMALINCGAIPDLVMLVKSGSPKAQEYAAAGLMDLGRGAIAEWVEQQKKLAAAGKRNALKAKHFHAEAAEYADILAKVAAEAAAAEAANPPGTAQARENATGALWHLALDTGNQMQIAKFNGVPSLVTVLDDGTPKAHSLAADALARLAIDSAENQAQIAKYLVGLLGNQSAGAQRRAAHAVCDLAANHPGSPGIIVNAGAISPLVNLLSNGVLEVKKEAAKALSTLSLASPANQLAIASGLVALLGAGSIEAQEHVTQLLLTLSYDDVNRFAISKAGAISRLVIQLRGGAQTSMKAQEISAAVLARLSGDSDENVAAISAASGIRPLVALLTSDSTSGQAHAATVLADMGRHSKRNRNVILNESAVAPLIALLTQGTQDAKAEAAGALHSLSAGNPETQKLIAEAGAIKPLVALLGEDHNLARKKAAGAIAALSLDMLQNQDAVEKFMGIGKLVGLLGASISDEVRAEAAAALAVLALDNRKNQDKLAADGGIAPLVGLLKEDTSEYAKEQGSSALMSLAKKHYENQVAVAQAGGIAPLVACLGLASTRAQEQSAGALAALALDNKVNESSIATLIVELLGSTDKQTSAKAARGISRLARAHPSNQDAIAVAGGIQLLVSLLDIREGGVPMESKPPESKPMEESKPLEPPRLRLRTGTREIPILPSEPVEDKSLALEAKALESAKVQKEMASAIWSMAVNNLPNQIVIAETGGIPLLIALLKGHPEVHRDVAGALSSLASHSTNQIAIAHAGGIVPLVGLLSTASREAQETVAAALHSLAETSANRVAIASAGGITPLVDLFDGGTDDAKAQAAGALQTLVVDNVPNQVAVSQDLVRLIKTGSALAQEHVTELLRNLATNPDNRGAIAKAGAIPELVRQLESGSEKSMEMAAAGLVLISLKSQAEKATVTQELVKLLASEAESVRQRASEALRGVADEDKSATKAQAVGTGGGGPLVNLLKDGLKDGRVEAQEYALWSLSSITNQAAKEAVVQAGGIKPLIAALVGGKISPTAQEHAAAVLSWLAPIGTNAEAIRKMKGIEPLVRLLLEGTPDAKVHAADALAQLALRAGAALDISRAGAIPAFVGWLADPTLGPPEVAARALSDIALDSTDTQSQIAEEGAIAPLISMVAAGTKLLTGSGRPSSAAVTAMKHANMAALALATLAKDNIVIQVTITEEDGIVPLVELLKRKAHITYQYATKALWRVAACEENQTAIALAGGLPPLVELLSDANEITQQYAAAAIESLARDHLDNQVALMKGGAIIPLVALLGTDSVATQEHAVGALLNIASNDVESRDRVIFHLVEVLDTRNASAQMKSAVALAVLASRNADNRTAITAHGAIQPLIRLMGDGKSARTDTPQERAAAVLCDLARGAENKETIVAEKGVPPLVAMLSCPSPEAQTHAAGALWHLALLEKNRTIIAGAGGIEPLVALLGSPMENAQMYSAGALFHLASNGDNRVATVKAGAIPSLVTLIHSKLPDTREHAASVLSALAVSRGNNKKMIVQAGGIPALIALLSDTRVLTQRHAACSLWGLTDGPDGIYDKQIIEYIGLPPLLHALQRGNDQTCGFAAACLTNLCRDPDAKRTMIELGASDALLELARSPATWLRGQAIKMINLLGISIANLDHEPPPPWASQLFQKSGGNDGSPDRGKGKKTAAAHYEKERIPMSITAKQKYHFFSFQTNTYNGFWDEYWPPNI</sequence>
<dbReference type="InterPro" id="IPR016024">
    <property type="entry name" value="ARM-type_fold"/>
</dbReference>
<feature type="repeat" description="ARM" evidence="1">
    <location>
        <begin position="2483"/>
        <end position="2525"/>
    </location>
</feature>
<feature type="repeat" description="ARM" evidence="1">
    <location>
        <begin position="2524"/>
        <end position="2566"/>
    </location>
</feature>
<dbReference type="SMART" id="SM00185">
    <property type="entry name" value="ARM"/>
    <property type="match status" value="52"/>
</dbReference>
<feature type="region of interest" description="Disordered" evidence="2">
    <location>
        <begin position="2940"/>
        <end position="2965"/>
    </location>
</feature>
<evidence type="ECO:0000313" key="4">
    <source>
        <dbReference type="Proteomes" id="UP000037460"/>
    </source>
</evidence>
<feature type="repeat" description="ARM" evidence="1">
    <location>
        <begin position="1668"/>
        <end position="1710"/>
    </location>
</feature>
<feature type="repeat" description="ARM" evidence="1">
    <location>
        <begin position="2731"/>
        <end position="2773"/>
    </location>
</feature>
<feature type="repeat" description="ARM" evidence="1">
    <location>
        <begin position="561"/>
        <end position="606"/>
    </location>
</feature>
<feature type="repeat" description="ARM" evidence="1">
    <location>
        <begin position="725"/>
        <end position="768"/>
    </location>
</feature>
<dbReference type="InterPro" id="IPR000225">
    <property type="entry name" value="Armadillo"/>
</dbReference>
<evidence type="ECO:0000256" key="2">
    <source>
        <dbReference type="SAM" id="MobiDB-lite"/>
    </source>
</evidence>
<gene>
    <name evidence="3" type="ORF">Ctob_005120</name>
</gene>
<comment type="caution">
    <text evidence="3">The sequence shown here is derived from an EMBL/GenBank/DDBJ whole genome shotgun (WGS) entry which is preliminary data.</text>
</comment>
<feature type="repeat" description="ARM" evidence="1">
    <location>
        <begin position="2772"/>
        <end position="2814"/>
    </location>
</feature>
<accession>A0A0M0JC34</accession>
<feature type="repeat" description="ARM" evidence="1">
    <location>
        <begin position="2016"/>
        <end position="2057"/>
    </location>
</feature>
<dbReference type="Pfam" id="PF00514">
    <property type="entry name" value="Arm"/>
    <property type="match status" value="9"/>
</dbReference>
<dbReference type="Proteomes" id="UP000037460">
    <property type="component" value="Unassembled WGS sequence"/>
</dbReference>
<feature type="region of interest" description="Disordered" evidence="2">
    <location>
        <begin position="1933"/>
        <end position="1963"/>
    </location>
</feature>
<name>A0A0M0JC34_9EUKA</name>